<dbReference type="EMBL" id="QFPX01000033">
    <property type="protein sequence ID" value="PZQ50887.1"/>
    <property type="molecule type" value="Genomic_DNA"/>
</dbReference>
<dbReference type="AlphaFoldDB" id="A0A2W5Q0X9"/>
<reference evidence="1 2" key="1">
    <citation type="submission" date="2017-08" db="EMBL/GenBank/DDBJ databases">
        <title>Infants hospitalized years apart are colonized by the same room-sourced microbial strains.</title>
        <authorList>
            <person name="Brooks B."/>
            <person name="Olm M.R."/>
            <person name="Firek B.A."/>
            <person name="Baker R."/>
            <person name="Thomas B.C."/>
            <person name="Morowitz M.J."/>
            <person name="Banfield J.F."/>
        </authorList>
    </citation>
    <scope>NUCLEOTIDE SEQUENCE [LARGE SCALE GENOMIC DNA]</scope>
    <source>
        <strain evidence="1">S2_005_002_R2_33</strain>
    </source>
</reference>
<gene>
    <name evidence="1" type="ORF">DI555_22250</name>
</gene>
<accession>A0A2W5Q0X9</accession>
<sequence length="72" mass="7555">MDKGQLARMRGYCGPETGFVVDLGGVSAITQGIPVGPLTETLGDYVSAAALAQDVERHMDERARRAVCGAMS</sequence>
<comment type="caution">
    <text evidence="1">The sequence shown here is derived from an EMBL/GenBank/DDBJ whole genome shotgun (WGS) entry which is preliminary data.</text>
</comment>
<dbReference type="Proteomes" id="UP000249082">
    <property type="component" value="Unassembled WGS sequence"/>
</dbReference>
<name>A0A2W5Q0X9_9SPHN</name>
<protein>
    <submittedName>
        <fullName evidence="1">Uncharacterized protein</fullName>
    </submittedName>
</protein>
<evidence type="ECO:0000313" key="2">
    <source>
        <dbReference type="Proteomes" id="UP000249082"/>
    </source>
</evidence>
<proteinExistence type="predicted"/>
<evidence type="ECO:0000313" key="1">
    <source>
        <dbReference type="EMBL" id="PZQ50887.1"/>
    </source>
</evidence>
<organism evidence="1 2">
    <name type="scientific">Novosphingobium pentaromativorans</name>
    <dbReference type="NCBI Taxonomy" id="205844"/>
    <lineage>
        <taxon>Bacteria</taxon>
        <taxon>Pseudomonadati</taxon>
        <taxon>Pseudomonadota</taxon>
        <taxon>Alphaproteobacteria</taxon>
        <taxon>Sphingomonadales</taxon>
        <taxon>Sphingomonadaceae</taxon>
        <taxon>Novosphingobium</taxon>
    </lineage>
</organism>